<evidence type="ECO:0000256" key="1">
    <source>
        <dbReference type="SAM" id="MobiDB-lite"/>
    </source>
</evidence>
<organism evidence="2 3">
    <name type="scientific">Eimeria necatrix</name>
    <dbReference type="NCBI Taxonomy" id="51315"/>
    <lineage>
        <taxon>Eukaryota</taxon>
        <taxon>Sar</taxon>
        <taxon>Alveolata</taxon>
        <taxon>Apicomplexa</taxon>
        <taxon>Conoidasida</taxon>
        <taxon>Coccidia</taxon>
        <taxon>Eucoccidiorida</taxon>
        <taxon>Eimeriorina</taxon>
        <taxon>Eimeriidae</taxon>
        <taxon>Eimeria</taxon>
    </lineage>
</organism>
<sequence>MWRFPLRGSRVSVGIGLQTLDRKPLTKSIVAVYKILQTPKLHRHIPYTPFCSAAAAQVNREPQRSSSSNSSTRASSRYWQDVSTSTGTDINSSGAQGNRRRTSKFSSGRDPDSSSSSSSSRGNPRLSLFYKDVISLSSSQEVLSFANRIIASYALNRHDLLLLLQQLAVLQHVRSSSSSFNAFWIRAAAALQAHKTDAHLLRLSFLYLADAKCANAVVDLLPLLHPHVATFTVLELSDIFWRFSVLSLSLQRAAAAAGQSKLKIKFDDAPKLFQLVVDKACEVLGRVEASEGLGFRVFSPSQTGCVDDLSFEEIQILLQVFEAIGMADPAFTATLQTELQRIATLTGGHSNTAAPRRKKFKTKEKRVSMTDPLPSYSPNRKP</sequence>
<feature type="compositionally biased region" description="Basic residues" evidence="1">
    <location>
        <begin position="355"/>
        <end position="364"/>
    </location>
</feature>
<dbReference type="GeneID" id="25474228"/>
<reference evidence="2" key="1">
    <citation type="submission" date="2013-10" db="EMBL/GenBank/DDBJ databases">
        <title>Genomic analysis of the causative agents of coccidiosis in chickens.</title>
        <authorList>
            <person name="Reid A.J."/>
            <person name="Blake D."/>
            <person name="Billington K."/>
            <person name="Browne H."/>
            <person name="Dunn M."/>
            <person name="Hung S."/>
            <person name="Kawahara F."/>
            <person name="Miranda-Saavedra D."/>
            <person name="Mourier T."/>
            <person name="Nagra H."/>
            <person name="Otto T.D."/>
            <person name="Rawlings N."/>
            <person name="Sanchez A."/>
            <person name="Sanders M."/>
            <person name="Subramaniam C."/>
            <person name="Tay Y."/>
            <person name="Dear P."/>
            <person name="Doerig C."/>
            <person name="Gruber A."/>
            <person name="Parkinson J."/>
            <person name="Shirley M."/>
            <person name="Wan K.L."/>
            <person name="Berriman M."/>
            <person name="Tomley F."/>
            <person name="Pain A."/>
        </authorList>
    </citation>
    <scope>NUCLEOTIDE SEQUENCE [LARGE SCALE GENOMIC DNA]</scope>
    <source>
        <strain evidence="2">Houghton</strain>
    </source>
</reference>
<dbReference type="EMBL" id="HG723858">
    <property type="protein sequence ID" value="CDJ66841.1"/>
    <property type="molecule type" value="Genomic_DNA"/>
</dbReference>
<feature type="compositionally biased region" description="Low complexity" evidence="1">
    <location>
        <begin position="113"/>
        <end position="122"/>
    </location>
</feature>
<evidence type="ECO:0000313" key="2">
    <source>
        <dbReference type="EMBL" id="CDJ66841.1"/>
    </source>
</evidence>
<name>U6MS49_9EIME</name>
<feature type="region of interest" description="Disordered" evidence="1">
    <location>
        <begin position="61"/>
        <end position="122"/>
    </location>
</feature>
<feature type="compositionally biased region" description="Polar residues" evidence="1">
    <location>
        <begin position="81"/>
        <end position="96"/>
    </location>
</feature>
<accession>U6MS49</accession>
<dbReference type="AlphaFoldDB" id="U6MS49"/>
<gene>
    <name evidence="2" type="ORF">ENH_00040700</name>
</gene>
<feature type="region of interest" description="Disordered" evidence="1">
    <location>
        <begin position="347"/>
        <end position="382"/>
    </location>
</feature>
<evidence type="ECO:0000313" key="3">
    <source>
        <dbReference type="Proteomes" id="UP000030754"/>
    </source>
</evidence>
<dbReference type="RefSeq" id="XP_013435308.1">
    <property type="nucleotide sequence ID" value="XM_013579854.1"/>
</dbReference>
<protein>
    <submittedName>
        <fullName evidence="2">Uncharacterized protein</fullName>
    </submittedName>
</protein>
<reference evidence="2" key="2">
    <citation type="submission" date="2013-10" db="EMBL/GenBank/DDBJ databases">
        <authorList>
            <person name="Aslett M."/>
        </authorList>
    </citation>
    <scope>NUCLEOTIDE SEQUENCE [LARGE SCALE GENOMIC DNA]</scope>
    <source>
        <strain evidence="2">Houghton</strain>
    </source>
</reference>
<dbReference type="Proteomes" id="UP000030754">
    <property type="component" value="Unassembled WGS sequence"/>
</dbReference>
<keyword evidence="3" id="KW-1185">Reference proteome</keyword>
<dbReference type="OrthoDB" id="333770at2759"/>
<feature type="compositionally biased region" description="Low complexity" evidence="1">
    <location>
        <begin position="64"/>
        <end position="77"/>
    </location>
</feature>
<proteinExistence type="predicted"/>
<dbReference type="VEuPathDB" id="ToxoDB:ENH_00040700"/>